<name>A0A1B8G8V2_9PEZI</name>
<dbReference type="RefSeq" id="XP_018125974.1">
    <property type="nucleotide sequence ID" value="XM_018279383.1"/>
</dbReference>
<dbReference type="STRING" id="342668.A0A1B8G8V2"/>
<keyword evidence="1" id="KW-0175">Coiled coil</keyword>
<dbReference type="EMBL" id="KV460271">
    <property type="protein sequence ID" value="OBT92241.1"/>
    <property type="molecule type" value="Genomic_DNA"/>
</dbReference>
<feature type="coiled-coil region" evidence="1">
    <location>
        <begin position="82"/>
        <end position="235"/>
    </location>
</feature>
<dbReference type="AlphaFoldDB" id="A0A1B8G8V2"/>
<organism evidence="3 4">
    <name type="scientific">Pseudogymnoascus verrucosus</name>
    <dbReference type="NCBI Taxonomy" id="342668"/>
    <lineage>
        <taxon>Eukaryota</taxon>
        <taxon>Fungi</taxon>
        <taxon>Dikarya</taxon>
        <taxon>Ascomycota</taxon>
        <taxon>Pezizomycotina</taxon>
        <taxon>Leotiomycetes</taxon>
        <taxon>Thelebolales</taxon>
        <taxon>Thelebolaceae</taxon>
        <taxon>Pseudogymnoascus</taxon>
    </lineage>
</organism>
<accession>A0A1B8G8V2</accession>
<evidence type="ECO:0000313" key="4">
    <source>
        <dbReference type="Proteomes" id="UP000091956"/>
    </source>
</evidence>
<reference evidence="3 4" key="1">
    <citation type="submission" date="2016-03" db="EMBL/GenBank/DDBJ databases">
        <title>Comparative genomics of Pseudogymnoascus destructans, the fungus causing white-nose syndrome of bats.</title>
        <authorList>
            <person name="Palmer J.M."/>
            <person name="Drees K.P."/>
            <person name="Foster J.T."/>
            <person name="Lindner D.L."/>
        </authorList>
    </citation>
    <scope>NUCLEOTIDE SEQUENCE [LARGE SCALE GENOMIC DNA]</scope>
    <source>
        <strain evidence="3 4">UAMH 10579</strain>
    </source>
</reference>
<protein>
    <submittedName>
        <fullName evidence="3">Uncharacterized protein</fullName>
    </submittedName>
</protein>
<evidence type="ECO:0000256" key="1">
    <source>
        <dbReference type="SAM" id="Coils"/>
    </source>
</evidence>
<dbReference type="Proteomes" id="UP000091956">
    <property type="component" value="Unassembled WGS sequence"/>
</dbReference>
<dbReference type="GeneID" id="28843362"/>
<keyword evidence="4" id="KW-1185">Reference proteome</keyword>
<feature type="compositionally biased region" description="Polar residues" evidence="2">
    <location>
        <begin position="366"/>
        <end position="429"/>
    </location>
</feature>
<evidence type="ECO:0000313" key="3">
    <source>
        <dbReference type="EMBL" id="OBT92241.1"/>
    </source>
</evidence>
<reference evidence="4" key="2">
    <citation type="journal article" date="2018" name="Nat. Commun.">
        <title>Extreme sensitivity to ultraviolet light in the fungal pathogen causing white-nose syndrome of bats.</title>
        <authorList>
            <person name="Palmer J.M."/>
            <person name="Drees K.P."/>
            <person name="Foster J.T."/>
            <person name="Lindner D.L."/>
        </authorList>
    </citation>
    <scope>NUCLEOTIDE SEQUENCE [LARGE SCALE GENOMIC DNA]</scope>
    <source>
        <strain evidence="4">UAMH 10579</strain>
    </source>
</reference>
<feature type="compositionally biased region" description="Polar residues" evidence="2">
    <location>
        <begin position="438"/>
        <end position="456"/>
    </location>
</feature>
<dbReference type="OrthoDB" id="4088568at2759"/>
<feature type="region of interest" description="Disordered" evidence="2">
    <location>
        <begin position="345"/>
        <end position="460"/>
    </location>
</feature>
<sequence length="744" mass="82505">MSVAADPQLGDPPDADGQFCDLPLSIPVTPTTPVERETECCCGRDSCAYLRHNNEALDGLEKDVRTAAQLGQALLVRHEAYIVEAEESRRQMSLRIESLETDKRNLEAENARTVQENRDLLNHLEQLNGAIAESESRAGNLEATLQGTLLEMKRLDSLASRTHDLEAQLAELEKEQDDLRGTVVLTEAESRTAVRRWREAERRLGEVQDQLERIERESTEEKARHEEVFRRMERQKLVDKAIQDASNGKVAVSNAGQGKEGTNVVSHFVKDILQDNVNLQMGIVELRDMLTSSNDEVQKLRDQLMAHQPVRDGATGENTVPVTLASELSVREPLSLSQELHVHHHYHAPAKKEDSRRAVPKRKRNVSITTPTRLNSRGHNTRQSQSSIAATILSQTSSTVPSPRTANRWSTQSEFASTEPSSPTSNYRNSFLFDRMSVDQNTDYSRPTSPGSSNDPLSPCIKPMHRRRPSDFSMHSFKAQMFETGTIHEEEDNDISHISGLVERPKTRRISQDDSNFDLNSGQASNGFDPYASHHSTHKLRRSTSHESIISVSGIDIHTLKSRPSQLTISNSRALLRTPSRQDTSSVSTSFVSTEPIFTPADTPRPTISKQNYSSSSLLRSSIGIAERPLSIKSTVSADEAVTSVQKLGGWIFGRWGMSPSSNASSPAASVVDVPPPSLRIGTDRTPSTPAADPNRDPLRIFMGRSPGINQVGPIPGFRKTEKAPSRVIPDRVDWESLLEVLGE</sequence>
<gene>
    <name evidence="3" type="ORF">VE01_09976</name>
</gene>
<proteinExistence type="predicted"/>
<evidence type="ECO:0000256" key="2">
    <source>
        <dbReference type="SAM" id="MobiDB-lite"/>
    </source>
</evidence>
<feature type="compositionally biased region" description="Low complexity" evidence="2">
    <location>
        <begin position="663"/>
        <end position="673"/>
    </location>
</feature>
<feature type="region of interest" description="Disordered" evidence="2">
    <location>
        <begin position="663"/>
        <end position="726"/>
    </location>
</feature>